<dbReference type="GO" id="GO:0030424">
    <property type="term" value="C:axon"/>
    <property type="evidence" value="ECO:0007669"/>
    <property type="project" value="TreeGrafter"/>
</dbReference>
<keyword evidence="1" id="KW-0732">Signal</keyword>
<keyword evidence="4" id="KW-0406">Ion transport</keyword>
<proteinExistence type="predicted"/>
<dbReference type="InterPro" id="IPR003644">
    <property type="entry name" value="Calx_beta"/>
</dbReference>
<evidence type="ECO:0000256" key="3">
    <source>
        <dbReference type="ARBA" id="ARBA00022837"/>
    </source>
</evidence>
<evidence type="ECO:0000313" key="7">
    <source>
        <dbReference type="Proteomes" id="UP001152320"/>
    </source>
</evidence>
<dbReference type="SMART" id="SM00237">
    <property type="entry name" value="Calx_beta"/>
    <property type="match status" value="2"/>
</dbReference>
<dbReference type="SUPFAM" id="SSF141072">
    <property type="entry name" value="CalX-like"/>
    <property type="match status" value="30"/>
</dbReference>
<protein>
    <recommendedName>
        <fullName evidence="5">Calx-beta domain-containing protein</fullName>
    </recommendedName>
</protein>
<dbReference type="PANTHER" id="PTHR11878:SF76">
    <property type="entry name" value="CALX-BETA DOMAIN-CONTAINING PROTEIN"/>
    <property type="match status" value="1"/>
</dbReference>
<dbReference type="GO" id="GO:0005432">
    <property type="term" value="F:calcium:sodium antiporter activity"/>
    <property type="evidence" value="ECO:0007669"/>
    <property type="project" value="TreeGrafter"/>
</dbReference>
<dbReference type="GO" id="GO:0098794">
    <property type="term" value="C:postsynapse"/>
    <property type="evidence" value="ECO:0007669"/>
    <property type="project" value="TreeGrafter"/>
</dbReference>
<accession>A0A9Q1BEV8</accession>
<comment type="caution">
    <text evidence="6">The sequence shown here is derived from an EMBL/GenBank/DDBJ whole genome shotgun (WGS) entry which is preliminary data.</text>
</comment>
<keyword evidence="2" id="KW-0677">Repeat</keyword>
<feature type="domain" description="Calx-beta" evidence="5">
    <location>
        <begin position="985"/>
        <end position="1084"/>
    </location>
</feature>
<keyword evidence="7" id="KW-1185">Reference proteome</keyword>
<reference evidence="6" key="1">
    <citation type="submission" date="2021-10" db="EMBL/GenBank/DDBJ databases">
        <title>Tropical sea cucumber genome reveals ecological adaptation and Cuvierian tubules defense mechanism.</title>
        <authorList>
            <person name="Chen T."/>
        </authorList>
    </citation>
    <scope>NUCLEOTIDE SEQUENCE</scope>
    <source>
        <strain evidence="6">Nanhai2018</strain>
        <tissue evidence="6">Muscle</tissue>
    </source>
</reference>
<dbReference type="GO" id="GO:0098703">
    <property type="term" value="P:calcium ion import across plasma membrane"/>
    <property type="evidence" value="ECO:0007669"/>
    <property type="project" value="TreeGrafter"/>
</dbReference>
<dbReference type="Pfam" id="PF03160">
    <property type="entry name" value="Calx-beta"/>
    <property type="match status" value="29"/>
</dbReference>
<dbReference type="InterPro" id="IPR051171">
    <property type="entry name" value="CaCA"/>
</dbReference>
<dbReference type="GO" id="GO:0007154">
    <property type="term" value="P:cell communication"/>
    <property type="evidence" value="ECO:0007669"/>
    <property type="project" value="InterPro"/>
</dbReference>
<keyword evidence="3" id="KW-0106">Calcium</keyword>
<sequence>MSTEVPIVITGDNIVEDDEDFTVSLGMVSVPAGFVNTDAITTHATSISSKVTIDDDDTLSVNFVSCDSQNEGTNAELIVSFSPTLMTTGYSFSFFNDAGETTAEGSDFDPLGDLASGSADIPTGASLLTFSLTYLQDMKVEDDEEIVYVLNSVDGPVGDMVVGTTATITCIITDDDDAITLVDGTTDSGDYTAFSTSFEIPTCTSTFEYLLGITDDQVVENCESLTISLLSVDGPTDFRSDALSIDMTLDESIVTISEDETATVGIKDILTYTEGAGASLTIVLSSTVPLGGFQDSGYSATITILQGTTEGTVAGGDYSSDMETVELSTSSDDTTITIGLIDNLKFEDLESYTVSLIGVSPPPGFKTEIIEIDTTEDMKTGVIVDDDSDLDYSGDLASTGSFIDYSPELTVDIPADTTKVSFTVTVSGDSWVEDTETTDISLSSLMFPTGYSRTDGTGFTTPSTFSLTVTDDNSALDWIEDTASTPSDYTEGDPSVSIPTLATTQTFEFVVHSNKIVEDDESLTVSFNSIIPPSLIRMDTAVYISTPPGDSSIITIVDDDTGVNLEGGSSKSYSNVDGTALVPLNSNPQMFSSSLSLSLVDDNRVEDFETFSVFLDTVTEPAGYNRNPGEAVVIGTGTCSQVVTTIQDDDTATILMDLNESEVTEGNTELVIIDIEGGQLCVDGVSVSTTTVMALPQLMSQVFIVLPTAEDELVEDNESFDVVLVDVNADASVMRSNVVVITDVTEDRTTTVTIMDDDSGLVYGDITTEPGLDYSTTDTDGDIPTLTTTFTYSITLSDDSLVEGDESFSLSLTAVNHPSDISYDAKTAFDETSTIVDYTASPGMLRLPQDPTDKLTATVTVDDDNLVEDLESFCLSMSSVTGPLTDHVTIATGQESTTVCITDDDTGVALTPLTAEEDDDYSTVTTSFEIDALSLSTTITIDITTDNILEDNESFQISVVSTTNPIGYDRGRGLGVVLHSMSTTTTATINDDDTASCFFSPSTYCPSESDSTSSVTFTCDIEIEDTGYSATLTYINADATVGSDFSVLIGSVGLLTGGSDVSFAVSILSDIIVEDDESFFIAVSNIDEPTGFIRSGIITADSSATVTIKDDDTALAYTPKSALYANDYTSTVTMTTYPSATTTFYIDLDIVNDMIVEDDQSFCIEFTGGNEPSGFSRSDAIEVMTSTTTVTIKDDDSALAYSPKSAVYENDYTSTVTMTTYPSATTTFYIDLDIVNDMIVEDDQSFCIEFTSGNEPSGFSRSDAIEIMTSTSTVTIKDDDSATCSLSLVSDCVTEDTDVSICILCDKMFEDDGFEVALAYTPKSAVYDNDYTSTVTMTTYPSSTTTFYINLDIVDDMIVEDDQSFCIELAGGNEPSGFSRSDAIEVMTSTSTVTIKDDDTALGYAPKSAVHENDYTSTVTMTTYPSATTTFYIDLDIVDDMIVEDDQSFCIEFTGGNEPSGFSRSDAIEVMTSTSTVTIKDDDSALAYSPKSAVYGSDYTSTVTMTTYPSATTTFYIDLDIVDDMIVEDDQSFCIELAGGNEPSGFSRSDAIEVMTSTSTVTIKDDDSATCSLSLVSDCVTEDTDVSICILCDKMFEDDGFEVALAYTPKTAVHGDDYTSTVTMTTYPSSTTTFYIDLDIVDDMIVEDDQSFCIELAGGNEPTRFSRSDAIEIMTSTSTVTIKDDDTATCSLSLVSDCVTEDTDVSICIFCDKMFEDDGFEISLGYTPKSAVYDNDYTSTVTMTTYPSATTTFYIDLDIVDDMIVEDDQSFCIEFTGGNEPSGFSRSDAIEVMTSTSTVTIKDDDSATCSLSLVSDCVSEDTDVSICILCDKMFEDDGFQISTCSLSLVSECVTEDTDVSICILCDKMFEDDGFEVALAYTPKSAVYDNDYTSTVTMTTYPSATTTFYIDLDIVDDMIVEDDQSFCIELAGGNEPSGFSRSDAIEVMTSTSTVTIKDDDSATCSLSLVNDCVTEDTDVTICILCDKMFEEDGFEVALSYSPKSAVYDNDYTSTVTMTTYPSATTTFYIGLDIVDDMIVEDDQSFCIELADGNEPSGFSRSDAIEVMTSTSTVTIKDDDSALAYTPKSAVYDSDYTSTVTMTTYPSATTTFYIDLDIVDDMIVEDDQSFCIELAGGNEPSGFSRSDAIEVMTSTSTVTIKDDDTALAYSQDSAVFGNDYTSTVTMTTYPSSTTTFYIDLDIVDDMIVEDDQSFCIEFTGGNEPSGFLRSDAIEVMTSTSTVTIKDDDSATCSLSIVSECVTEDTDVSICILCDKMFEDDGFELSLAYTPKSAVYDNDYTSTVTMTTYPSATTMFYIDLDIVDDMIVEDDQTFCVGLAGGNEPSGFSRTDAIEVMTSTSTVTIKDDDSATCSLSIVSECVTEDTDVSICILCDKMFEDDGFEVALAYTPKSAVYSNDYTSTVTVTTYPSSTTTFYVDLDIVDDMIVEDDQSFCIELAGGNEPSGFSRSDAIEVMTSTSTVTIKDDDSALAYTPKSADYGNDYTSTVTMTTYPSSTTTFYIDLTVVNDMIVEDDQSFCIELAGGNEPSGFSRSDAIEIMTSTSTVTIKDDDTALAYLPKSAVYGNDYTSTVTMTTYPSATTSFYIDLDIVDDTIVEDDQSFCIEFADGNEPSGFSRSDAIEVMTSTSTVTIKDDDTAFTYIDGDATEGNDFTVLTSSVGLLTTGSALSFAVSILPDIIVEDDQSFTIAVSNVDEPTGFIRSALAYTPKSALYNNDYTSTVTMTTYPSATTTFYINLDIVDDMIVEDDQSFCIELAGGNEPSGFSRSDAIDVMTSTSTVTIKDDDTALEYSSKSAVYANDYTSTVTMTTYPSSTTTFYLDLGIVDDMIVEDDQSFCIELAGGNEPSGFSRSDAIEVMTSTSTVTIKDDDTALAYSPKSAVYSNDYTSTVTMTTYPSATTSFYIDLDIVNDMIVEDDQSFCIELAGGNEPRRQTRSALAYSPKSALYNNDYTSTVTMTTYPSATTTFYIDLDIVDDMIVEDDQSFCIELAGGNEPSGFLRSDAIEVMTSTSTVTIKDDDSALAYSPKSAVYDNDYTSTVTMTTYPSSTTTFYINLDIVDDMIVEEDQSFCIELAGGNEPSGFSRSDAIEIMTSTSTVTIKDDDTALVYSPKSAIYDNDYTSTVTMTTYPSATTTFYIDLDIVDDMIVEDDQSFCIELAGGNEPSGFSRSDAIEVMTSTSTVTIKDDDSATCSLSLVSECVTEDTEVSICILCDKMFEDDGFEVSLEYTPKSAVYGNDYTSTVTMTTYPSATTTFYIDLDIVDDMIVEDDQSFCIELAGGNEPSGFSRSDAIEVMTSTSTVTIKDDDTALVYSPKSALYGNDYTSTVTMTTYPSATTSFYIDLDIVDDMIVEDDQSFCIELADGNEPTGFSRSDAIKVMTSTSTVTVKDDDSALTYNDGDATEGSDFSILTTSVGLLQSGSALSFAVEILSDMTVEDDQSFMIAVSNVDEPTGFIRSGIITADSSATVTIKDDDTGKNGIQH</sequence>
<dbReference type="GO" id="GO:0042383">
    <property type="term" value="C:sarcolemma"/>
    <property type="evidence" value="ECO:0007669"/>
    <property type="project" value="TreeGrafter"/>
</dbReference>
<dbReference type="Proteomes" id="UP001152320">
    <property type="component" value="Chromosome 20"/>
</dbReference>
<dbReference type="EMBL" id="JAIZAY010000020">
    <property type="protein sequence ID" value="KAJ8022639.1"/>
    <property type="molecule type" value="Genomic_DNA"/>
</dbReference>
<gene>
    <name evidence="6" type="ORF">HOLleu_37599</name>
</gene>
<organism evidence="6 7">
    <name type="scientific">Holothuria leucospilota</name>
    <name type="common">Black long sea cucumber</name>
    <name type="synonym">Mertensiothuria leucospilota</name>
    <dbReference type="NCBI Taxonomy" id="206669"/>
    <lineage>
        <taxon>Eukaryota</taxon>
        <taxon>Metazoa</taxon>
        <taxon>Echinodermata</taxon>
        <taxon>Eleutherozoa</taxon>
        <taxon>Echinozoa</taxon>
        <taxon>Holothuroidea</taxon>
        <taxon>Aspidochirotacea</taxon>
        <taxon>Aspidochirotida</taxon>
        <taxon>Holothuriidae</taxon>
        <taxon>Holothuria</taxon>
    </lineage>
</organism>
<evidence type="ECO:0000313" key="6">
    <source>
        <dbReference type="EMBL" id="KAJ8022639.1"/>
    </source>
</evidence>
<name>A0A9Q1BEV8_HOLLE</name>
<dbReference type="PANTHER" id="PTHR11878">
    <property type="entry name" value="SODIUM/CALCIUM EXCHANGER"/>
    <property type="match status" value="1"/>
</dbReference>
<keyword evidence="4" id="KW-0813">Transport</keyword>
<feature type="domain" description="Calx-beta" evidence="5">
    <location>
        <begin position="3194"/>
        <end position="3292"/>
    </location>
</feature>
<dbReference type="InterPro" id="IPR038081">
    <property type="entry name" value="CalX-like_sf"/>
</dbReference>
<evidence type="ECO:0000256" key="1">
    <source>
        <dbReference type="ARBA" id="ARBA00022729"/>
    </source>
</evidence>
<dbReference type="Gene3D" id="2.60.40.2030">
    <property type="match status" value="27"/>
</dbReference>
<evidence type="ECO:0000256" key="2">
    <source>
        <dbReference type="ARBA" id="ARBA00022737"/>
    </source>
</evidence>
<evidence type="ECO:0000259" key="5">
    <source>
        <dbReference type="SMART" id="SM00237"/>
    </source>
</evidence>
<evidence type="ECO:0000256" key="4">
    <source>
        <dbReference type="ARBA" id="ARBA00023065"/>
    </source>
</evidence>